<accession>A0A5C5Y2T9</accession>
<evidence type="ECO:0000256" key="6">
    <source>
        <dbReference type="ARBA" id="ARBA00023136"/>
    </source>
</evidence>
<evidence type="ECO:0000313" key="14">
    <source>
        <dbReference type="Proteomes" id="UP000317238"/>
    </source>
</evidence>
<name>A0A5C5Y2T9_9PLAN</name>
<dbReference type="SUPFAM" id="SSF82689">
    <property type="entry name" value="Mechanosensitive channel protein MscS (YggB), C-terminal domain"/>
    <property type="match status" value="1"/>
</dbReference>
<dbReference type="AlphaFoldDB" id="A0A5C5Y2T9"/>
<organism evidence="13 14">
    <name type="scientific">Crateriforma conspicua</name>
    <dbReference type="NCBI Taxonomy" id="2527996"/>
    <lineage>
        <taxon>Bacteria</taxon>
        <taxon>Pseudomonadati</taxon>
        <taxon>Planctomycetota</taxon>
        <taxon>Planctomycetia</taxon>
        <taxon>Planctomycetales</taxon>
        <taxon>Planctomycetaceae</taxon>
        <taxon>Crateriforma</taxon>
    </lineage>
</organism>
<dbReference type="InterPro" id="IPR045275">
    <property type="entry name" value="MscS_archaea/bacteria_type"/>
</dbReference>
<dbReference type="InterPro" id="IPR011014">
    <property type="entry name" value="MscS_channel_TM-2"/>
</dbReference>
<proteinExistence type="inferred from homology"/>
<sequence length="528" mass="57505" precursor="true">MIRSLLSDSRFILTFLLCFAVGTAVAQDASVSKEASTAESPAPQPTTTINPEVPLDVLRVLVRPLDQDELKVEADAWFKLLKNKARQIAAAKLSVKKTNSAIESKDPTQAADILQKAEASKQAADASAKEVEQEMAETAKSTLGPTADAADIPNPDSAEDQTDEEDPPGDDADPQAEAEAEAEEATSDDDATAAAETLKTELLESVATLQDERTAISDRLEIVLDSLEAKGGEVETYRQYVLAVSGVDLDASDATATWSAITGWFVAREGGQRWAWNLVKFVAILIVSWVLSKILASIVNWLLDRKIRLSQLAERLISGTIRNVFLLVGFAVALTALEIDIAPIIAAIGATGLVVGLALQQTLSNFASGLMILINRPFDVEDVVNAGGVTGKVHKMNLVSTTFRTFDNQTIYVPNNEIWNNVITNITANHTRRVDLEFGIGYGDDFEQAEQIIMDVLKNHELVLSSPEPVVITHALADSSVNIVCRPWARTADWWQVKTEVTREVKRRFDEAGISIPFPQQDVHVYQS</sequence>
<dbReference type="SUPFAM" id="SSF50182">
    <property type="entry name" value="Sm-like ribonucleoproteins"/>
    <property type="match status" value="1"/>
</dbReference>
<comment type="subcellular location">
    <subcellularLocation>
        <location evidence="1">Cell membrane</location>
        <topology evidence="1">Multi-pass membrane protein</topology>
    </subcellularLocation>
</comment>
<reference evidence="13 14" key="1">
    <citation type="submission" date="2019-02" db="EMBL/GenBank/DDBJ databases">
        <title>Deep-cultivation of Planctomycetes and their phenomic and genomic characterization uncovers novel biology.</title>
        <authorList>
            <person name="Wiegand S."/>
            <person name="Jogler M."/>
            <person name="Boedeker C."/>
            <person name="Pinto D."/>
            <person name="Vollmers J."/>
            <person name="Rivas-Marin E."/>
            <person name="Kohn T."/>
            <person name="Peeters S.H."/>
            <person name="Heuer A."/>
            <person name="Rast P."/>
            <person name="Oberbeckmann S."/>
            <person name="Bunk B."/>
            <person name="Jeske O."/>
            <person name="Meyerdierks A."/>
            <person name="Storesund J.E."/>
            <person name="Kallscheuer N."/>
            <person name="Luecker S."/>
            <person name="Lage O.M."/>
            <person name="Pohl T."/>
            <person name="Merkel B.J."/>
            <person name="Hornburger P."/>
            <person name="Mueller R.-W."/>
            <person name="Bruemmer F."/>
            <person name="Labrenz M."/>
            <person name="Spormann A.M."/>
            <person name="Op Den Camp H."/>
            <person name="Overmann J."/>
            <person name="Amann R."/>
            <person name="Jetten M.S.M."/>
            <person name="Mascher T."/>
            <person name="Medema M.H."/>
            <person name="Devos D.P."/>
            <person name="Kaster A.-K."/>
            <person name="Ovreas L."/>
            <person name="Rohde M."/>
            <person name="Galperin M.Y."/>
            <person name="Jogler C."/>
        </authorList>
    </citation>
    <scope>NUCLEOTIDE SEQUENCE [LARGE SCALE GENOMIC DNA]</scope>
    <source>
        <strain evidence="13 14">Pan14r</strain>
    </source>
</reference>
<comment type="caution">
    <text evidence="13">The sequence shown here is derived from an EMBL/GenBank/DDBJ whole genome shotgun (WGS) entry which is preliminary data.</text>
</comment>
<evidence type="ECO:0000256" key="8">
    <source>
        <dbReference type="SAM" id="Phobius"/>
    </source>
</evidence>
<evidence type="ECO:0000256" key="3">
    <source>
        <dbReference type="ARBA" id="ARBA00022475"/>
    </source>
</evidence>
<dbReference type="OrthoDB" id="9809206at2"/>
<keyword evidence="3" id="KW-1003">Cell membrane</keyword>
<dbReference type="InterPro" id="IPR011066">
    <property type="entry name" value="MscS_channel_C_sf"/>
</dbReference>
<protein>
    <submittedName>
        <fullName evidence="13">Small-conductance mechanosensitive channel</fullName>
    </submittedName>
</protein>
<evidence type="ECO:0000256" key="1">
    <source>
        <dbReference type="ARBA" id="ARBA00004651"/>
    </source>
</evidence>
<comment type="similarity">
    <text evidence="2">Belongs to the MscS (TC 1.A.23) family.</text>
</comment>
<dbReference type="Pfam" id="PF21082">
    <property type="entry name" value="MS_channel_3rd"/>
    <property type="match status" value="1"/>
</dbReference>
<feature type="compositionally biased region" description="Acidic residues" evidence="7">
    <location>
        <begin position="157"/>
        <end position="191"/>
    </location>
</feature>
<feature type="signal peptide" evidence="9">
    <location>
        <begin position="1"/>
        <end position="26"/>
    </location>
</feature>
<evidence type="ECO:0000256" key="7">
    <source>
        <dbReference type="SAM" id="MobiDB-lite"/>
    </source>
</evidence>
<feature type="domain" description="Mechanosensitive ion channel MscS" evidence="10">
    <location>
        <begin position="362"/>
        <end position="427"/>
    </location>
</feature>
<dbReference type="InterPro" id="IPR049278">
    <property type="entry name" value="MS_channel_C"/>
</dbReference>
<feature type="domain" description="Mechanosensitive ion channel transmembrane helices 2/3" evidence="12">
    <location>
        <begin position="321"/>
        <end position="360"/>
    </location>
</feature>
<gene>
    <name evidence="13" type="primary">mscS_1</name>
    <name evidence="13" type="ORF">Pan14r_00290</name>
</gene>
<dbReference type="GO" id="GO:0005886">
    <property type="term" value="C:plasma membrane"/>
    <property type="evidence" value="ECO:0007669"/>
    <property type="project" value="UniProtKB-SubCell"/>
</dbReference>
<evidence type="ECO:0000259" key="11">
    <source>
        <dbReference type="Pfam" id="PF21082"/>
    </source>
</evidence>
<keyword evidence="6 8" id="KW-0472">Membrane</keyword>
<dbReference type="PANTHER" id="PTHR30221:SF1">
    <property type="entry name" value="SMALL-CONDUCTANCE MECHANOSENSITIVE CHANNEL"/>
    <property type="match status" value="1"/>
</dbReference>
<keyword evidence="9" id="KW-0732">Signal</keyword>
<evidence type="ECO:0000256" key="5">
    <source>
        <dbReference type="ARBA" id="ARBA00022989"/>
    </source>
</evidence>
<dbReference type="InterPro" id="IPR023408">
    <property type="entry name" value="MscS_beta-dom_sf"/>
</dbReference>
<feature type="chain" id="PRO_5022865953" evidence="9">
    <location>
        <begin position="27"/>
        <end position="528"/>
    </location>
</feature>
<dbReference type="Proteomes" id="UP000317238">
    <property type="component" value="Unassembled WGS sequence"/>
</dbReference>
<dbReference type="RefSeq" id="WP_146437959.1">
    <property type="nucleotide sequence ID" value="NZ_SJPL01000001.1"/>
</dbReference>
<keyword evidence="4 8" id="KW-0812">Transmembrane</keyword>
<dbReference type="Pfam" id="PF00924">
    <property type="entry name" value="MS_channel_2nd"/>
    <property type="match status" value="1"/>
</dbReference>
<evidence type="ECO:0000256" key="4">
    <source>
        <dbReference type="ARBA" id="ARBA00022692"/>
    </source>
</evidence>
<evidence type="ECO:0000259" key="10">
    <source>
        <dbReference type="Pfam" id="PF00924"/>
    </source>
</evidence>
<dbReference type="InterPro" id="IPR049142">
    <property type="entry name" value="MS_channel_1st"/>
</dbReference>
<dbReference type="InterPro" id="IPR010920">
    <property type="entry name" value="LSM_dom_sf"/>
</dbReference>
<dbReference type="EMBL" id="SJPL01000001">
    <property type="protein sequence ID" value="TWT67792.1"/>
    <property type="molecule type" value="Genomic_DNA"/>
</dbReference>
<feature type="transmembrane region" description="Helical" evidence="8">
    <location>
        <begin position="281"/>
        <end position="303"/>
    </location>
</feature>
<dbReference type="InterPro" id="IPR006685">
    <property type="entry name" value="MscS_channel_2nd"/>
</dbReference>
<dbReference type="SUPFAM" id="SSF82861">
    <property type="entry name" value="Mechanosensitive channel protein MscS (YggB), transmembrane region"/>
    <property type="match status" value="1"/>
</dbReference>
<keyword evidence="14" id="KW-1185">Reference proteome</keyword>
<keyword evidence="5 8" id="KW-1133">Transmembrane helix</keyword>
<evidence type="ECO:0000256" key="2">
    <source>
        <dbReference type="ARBA" id="ARBA00008017"/>
    </source>
</evidence>
<dbReference type="Gene3D" id="2.30.30.60">
    <property type="match status" value="1"/>
</dbReference>
<dbReference type="Gene3D" id="1.10.287.1260">
    <property type="match status" value="1"/>
</dbReference>
<evidence type="ECO:0000313" key="13">
    <source>
        <dbReference type="EMBL" id="TWT67792.1"/>
    </source>
</evidence>
<dbReference type="PANTHER" id="PTHR30221">
    <property type="entry name" value="SMALL-CONDUCTANCE MECHANOSENSITIVE CHANNEL"/>
    <property type="match status" value="1"/>
</dbReference>
<feature type="region of interest" description="Disordered" evidence="7">
    <location>
        <begin position="124"/>
        <end position="193"/>
    </location>
</feature>
<evidence type="ECO:0000259" key="12">
    <source>
        <dbReference type="Pfam" id="PF21088"/>
    </source>
</evidence>
<feature type="transmembrane region" description="Helical" evidence="8">
    <location>
        <begin position="315"/>
        <end position="335"/>
    </location>
</feature>
<dbReference type="Gene3D" id="3.30.70.100">
    <property type="match status" value="1"/>
</dbReference>
<evidence type="ECO:0000256" key="9">
    <source>
        <dbReference type="SAM" id="SignalP"/>
    </source>
</evidence>
<dbReference type="Pfam" id="PF21088">
    <property type="entry name" value="MS_channel_1st"/>
    <property type="match status" value="1"/>
</dbReference>
<dbReference type="GO" id="GO:0008381">
    <property type="term" value="F:mechanosensitive monoatomic ion channel activity"/>
    <property type="evidence" value="ECO:0007669"/>
    <property type="project" value="InterPro"/>
</dbReference>
<feature type="domain" description="Mechanosensitive ion channel MscS C-terminal" evidence="11">
    <location>
        <begin position="434"/>
        <end position="516"/>
    </location>
</feature>